<evidence type="ECO:0000313" key="2">
    <source>
        <dbReference type="Proteomes" id="UP001151295"/>
    </source>
</evidence>
<sequence length="105" mass="11905">MPERFINNDAVKQNIFTFSGGARVCPSKMLAHYKTLTILANIVKNYDFSILQGALFKPDKVDESGNPIIMPIKQNSTVGPENFKRDCRVVIKYVFNSGLEQCQQY</sequence>
<dbReference type="Pfam" id="PF00067">
    <property type="entry name" value="p450"/>
    <property type="match status" value="1"/>
</dbReference>
<dbReference type="InterPro" id="IPR001128">
    <property type="entry name" value="Cyt_P450"/>
</dbReference>
<gene>
    <name evidence="1" type="ORF">EDC05_005724</name>
</gene>
<dbReference type="Proteomes" id="UP001151295">
    <property type="component" value="Unassembled WGS sequence"/>
</dbReference>
<evidence type="ECO:0000313" key="1">
    <source>
        <dbReference type="EMBL" id="KAJ1987630.1"/>
    </source>
</evidence>
<dbReference type="Gene3D" id="1.10.630.10">
    <property type="entry name" value="Cytochrome P450"/>
    <property type="match status" value="1"/>
</dbReference>
<comment type="caution">
    <text evidence="1">The sequence shown here is derived from an EMBL/GenBank/DDBJ whole genome shotgun (WGS) entry which is preliminary data.</text>
</comment>
<dbReference type="InterPro" id="IPR036396">
    <property type="entry name" value="Cyt_P450_sf"/>
</dbReference>
<evidence type="ECO:0008006" key="3">
    <source>
        <dbReference type="Google" id="ProtNLM"/>
    </source>
</evidence>
<dbReference type="EMBL" id="JANBQD010000121">
    <property type="protein sequence ID" value="KAJ1987630.1"/>
    <property type="molecule type" value="Genomic_DNA"/>
</dbReference>
<name>A0ABQ8PEY3_9FUNG</name>
<dbReference type="SUPFAM" id="SSF48264">
    <property type="entry name" value="Cytochrome P450"/>
    <property type="match status" value="1"/>
</dbReference>
<proteinExistence type="predicted"/>
<keyword evidence="2" id="KW-1185">Reference proteome</keyword>
<reference evidence="1" key="1">
    <citation type="submission" date="2022-07" db="EMBL/GenBank/DDBJ databases">
        <title>Phylogenomic reconstructions and comparative analyses of Kickxellomycotina fungi.</title>
        <authorList>
            <person name="Reynolds N.K."/>
            <person name="Stajich J.E."/>
            <person name="Barry K."/>
            <person name="Grigoriev I.V."/>
            <person name="Crous P."/>
            <person name="Smith M.E."/>
        </authorList>
    </citation>
    <scope>NUCLEOTIDE SEQUENCE</scope>
    <source>
        <strain evidence="1">BCRC 34882</strain>
    </source>
</reference>
<organism evidence="1 2">
    <name type="scientific">Coemansia umbellata</name>
    <dbReference type="NCBI Taxonomy" id="1424467"/>
    <lineage>
        <taxon>Eukaryota</taxon>
        <taxon>Fungi</taxon>
        <taxon>Fungi incertae sedis</taxon>
        <taxon>Zoopagomycota</taxon>
        <taxon>Kickxellomycotina</taxon>
        <taxon>Kickxellomycetes</taxon>
        <taxon>Kickxellales</taxon>
        <taxon>Kickxellaceae</taxon>
        <taxon>Coemansia</taxon>
    </lineage>
</organism>
<accession>A0ABQ8PEY3</accession>
<protein>
    <recommendedName>
        <fullName evidence="3">Cytochrome P450</fullName>
    </recommendedName>
</protein>